<gene>
    <name evidence="1" type="ORF">HDU87_005469</name>
</gene>
<evidence type="ECO:0000313" key="2">
    <source>
        <dbReference type="Proteomes" id="UP001212152"/>
    </source>
</evidence>
<organism evidence="1 2">
    <name type="scientific">Geranomyces variabilis</name>
    <dbReference type="NCBI Taxonomy" id="109894"/>
    <lineage>
        <taxon>Eukaryota</taxon>
        <taxon>Fungi</taxon>
        <taxon>Fungi incertae sedis</taxon>
        <taxon>Chytridiomycota</taxon>
        <taxon>Chytridiomycota incertae sedis</taxon>
        <taxon>Chytridiomycetes</taxon>
        <taxon>Spizellomycetales</taxon>
        <taxon>Powellomycetaceae</taxon>
        <taxon>Geranomyces</taxon>
    </lineage>
</organism>
<dbReference type="EMBL" id="JADGJQ010000044">
    <property type="protein sequence ID" value="KAJ3176094.1"/>
    <property type="molecule type" value="Genomic_DNA"/>
</dbReference>
<reference evidence="1" key="1">
    <citation type="submission" date="2020-05" db="EMBL/GenBank/DDBJ databases">
        <title>Phylogenomic resolution of chytrid fungi.</title>
        <authorList>
            <person name="Stajich J.E."/>
            <person name="Amses K."/>
            <person name="Simmons R."/>
            <person name="Seto K."/>
            <person name="Myers J."/>
            <person name="Bonds A."/>
            <person name="Quandt C.A."/>
            <person name="Barry K."/>
            <person name="Liu P."/>
            <person name="Grigoriev I."/>
            <person name="Longcore J.E."/>
            <person name="James T.Y."/>
        </authorList>
    </citation>
    <scope>NUCLEOTIDE SEQUENCE</scope>
    <source>
        <strain evidence="1">JEL0379</strain>
    </source>
</reference>
<feature type="non-terminal residue" evidence="1">
    <location>
        <position position="124"/>
    </location>
</feature>
<protein>
    <submittedName>
        <fullName evidence="1">Uncharacterized protein</fullName>
    </submittedName>
</protein>
<name>A0AAD5XL24_9FUNG</name>
<dbReference type="Proteomes" id="UP001212152">
    <property type="component" value="Unassembled WGS sequence"/>
</dbReference>
<evidence type="ECO:0000313" key="1">
    <source>
        <dbReference type="EMBL" id="KAJ3176094.1"/>
    </source>
</evidence>
<comment type="caution">
    <text evidence="1">The sequence shown here is derived from an EMBL/GenBank/DDBJ whole genome shotgun (WGS) entry which is preliminary data.</text>
</comment>
<sequence length="124" mass="14184">MAGRNKSRGPTRVASLVAAHHRRAQGRYRTHRRIPKANPEWQTADALTIFTPAKAKEQKYSELVDCDVDLFKCHVSMVFAEQQSSLWFPEISPAKPVIDKLAHTLWNVERNHHDMSRLLTGIRG</sequence>
<accession>A0AAD5XL24</accession>
<keyword evidence="2" id="KW-1185">Reference proteome</keyword>
<dbReference type="AlphaFoldDB" id="A0AAD5XL24"/>
<proteinExistence type="predicted"/>